<keyword evidence="3" id="KW-1185">Reference proteome</keyword>
<sequence>MRPNGRVSQVFDSAGKLSGRDSKRESNLRISSQIPTFCAPEETSQHFLTLHDLALNIPTLSHCV</sequence>
<name>A0A5B7K960_PORTR</name>
<evidence type="ECO:0000313" key="2">
    <source>
        <dbReference type="EMBL" id="MPD01185.1"/>
    </source>
</evidence>
<evidence type="ECO:0000313" key="3">
    <source>
        <dbReference type="Proteomes" id="UP000324222"/>
    </source>
</evidence>
<evidence type="ECO:0000256" key="1">
    <source>
        <dbReference type="SAM" id="MobiDB-lite"/>
    </source>
</evidence>
<feature type="compositionally biased region" description="Polar residues" evidence="1">
    <location>
        <begin position="1"/>
        <end position="11"/>
    </location>
</feature>
<dbReference type="Proteomes" id="UP000324222">
    <property type="component" value="Unassembled WGS sequence"/>
</dbReference>
<gene>
    <name evidence="2" type="ORF">E2C01_096703</name>
</gene>
<proteinExistence type="predicted"/>
<dbReference type="EMBL" id="VSRR010126092">
    <property type="protein sequence ID" value="MPD01185.1"/>
    <property type="molecule type" value="Genomic_DNA"/>
</dbReference>
<feature type="region of interest" description="Disordered" evidence="1">
    <location>
        <begin position="1"/>
        <end position="26"/>
    </location>
</feature>
<comment type="caution">
    <text evidence="2">The sequence shown here is derived from an EMBL/GenBank/DDBJ whole genome shotgun (WGS) entry which is preliminary data.</text>
</comment>
<accession>A0A5B7K960</accession>
<reference evidence="2 3" key="1">
    <citation type="submission" date="2019-05" db="EMBL/GenBank/DDBJ databases">
        <title>Another draft genome of Portunus trituberculatus and its Hox gene families provides insights of decapod evolution.</title>
        <authorList>
            <person name="Jeong J.-H."/>
            <person name="Song I."/>
            <person name="Kim S."/>
            <person name="Choi T."/>
            <person name="Kim D."/>
            <person name="Ryu S."/>
            <person name="Kim W."/>
        </authorList>
    </citation>
    <scope>NUCLEOTIDE SEQUENCE [LARGE SCALE GENOMIC DNA]</scope>
    <source>
        <tissue evidence="2">Muscle</tissue>
    </source>
</reference>
<dbReference type="AlphaFoldDB" id="A0A5B7K960"/>
<organism evidence="2 3">
    <name type="scientific">Portunus trituberculatus</name>
    <name type="common">Swimming crab</name>
    <name type="synonym">Neptunus trituberculatus</name>
    <dbReference type="NCBI Taxonomy" id="210409"/>
    <lineage>
        <taxon>Eukaryota</taxon>
        <taxon>Metazoa</taxon>
        <taxon>Ecdysozoa</taxon>
        <taxon>Arthropoda</taxon>
        <taxon>Crustacea</taxon>
        <taxon>Multicrustacea</taxon>
        <taxon>Malacostraca</taxon>
        <taxon>Eumalacostraca</taxon>
        <taxon>Eucarida</taxon>
        <taxon>Decapoda</taxon>
        <taxon>Pleocyemata</taxon>
        <taxon>Brachyura</taxon>
        <taxon>Eubrachyura</taxon>
        <taxon>Portunoidea</taxon>
        <taxon>Portunidae</taxon>
        <taxon>Portuninae</taxon>
        <taxon>Portunus</taxon>
    </lineage>
</organism>
<protein>
    <submittedName>
        <fullName evidence="2">Uncharacterized protein</fullName>
    </submittedName>
</protein>